<feature type="transmembrane region" description="Helical" evidence="1">
    <location>
        <begin position="94"/>
        <end position="112"/>
    </location>
</feature>
<dbReference type="Proteomes" id="UP000265715">
    <property type="component" value="Unassembled WGS sequence"/>
</dbReference>
<evidence type="ECO:0000313" key="2">
    <source>
        <dbReference type="EMBL" id="RIH90373.1"/>
    </source>
</evidence>
<comment type="caution">
    <text evidence="2">The sequence shown here is derived from an EMBL/GenBank/DDBJ whole genome shotgun (WGS) entry which is preliminary data.</text>
</comment>
<gene>
    <name evidence="2" type="ORF">Mterra_00522</name>
</gene>
<dbReference type="RefSeq" id="WP_119313749.1">
    <property type="nucleotide sequence ID" value="NZ_QXDL01000011.1"/>
</dbReference>
<evidence type="ECO:0000256" key="1">
    <source>
        <dbReference type="SAM" id="Phobius"/>
    </source>
</evidence>
<keyword evidence="1" id="KW-0812">Transmembrane</keyword>
<dbReference type="AlphaFoldDB" id="A0A399F2Q5"/>
<feature type="transmembrane region" description="Helical" evidence="1">
    <location>
        <begin position="29"/>
        <end position="49"/>
    </location>
</feature>
<evidence type="ECO:0000313" key="3">
    <source>
        <dbReference type="Proteomes" id="UP000265715"/>
    </source>
</evidence>
<dbReference type="EMBL" id="QXDL01000011">
    <property type="protein sequence ID" value="RIH90373.1"/>
    <property type="molecule type" value="Genomic_DNA"/>
</dbReference>
<protein>
    <submittedName>
        <fullName evidence="2">Uncharacterized protein</fullName>
    </submittedName>
</protein>
<dbReference type="OrthoDB" id="10006000at2"/>
<proteinExistence type="predicted"/>
<feature type="transmembrane region" description="Helical" evidence="1">
    <location>
        <begin position="55"/>
        <end position="74"/>
    </location>
</feature>
<sequence>MPTPALQRWLEALLEPQAPLPERRRGYSWLYAAGGAAQALLAALAYGLMGPLGPVPGWVGAVYLGIALAAWAWLLRRKRLARAGKQKSRHAAMALLDVAAFSTSLMLGALALRAELWLWGSLVVAFGLSAYAAGLAGLLRQLEQP</sequence>
<keyword evidence="1" id="KW-1133">Transmembrane helix</keyword>
<name>A0A399F2Q5_9DEIN</name>
<keyword evidence="3" id="KW-1185">Reference proteome</keyword>
<reference evidence="2 3" key="1">
    <citation type="submission" date="2018-08" db="EMBL/GenBank/DDBJ databases">
        <title>Meiothermus terrae DSM 26712 genome sequencing project.</title>
        <authorList>
            <person name="Da Costa M.S."/>
            <person name="Albuquerque L."/>
            <person name="Raposo P."/>
            <person name="Froufe H.J.C."/>
            <person name="Barroso C.S."/>
            <person name="Egas C."/>
        </authorList>
    </citation>
    <scope>NUCLEOTIDE SEQUENCE [LARGE SCALE GENOMIC DNA]</scope>
    <source>
        <strain evidence="2 3">DSM 26712</strain>
    </source>
</reference>
<accession>A0A399F2Q5</accession>
<keyword evidence="1" id="KW-0472">Membrane</keyword>
<feature type="transmembrane region" description="Helical" evidence="1">
    <location>
        <begin position="118"/>
        <end position="139"/>
    </location>
</feature>
<organism evidence="2 3">
    <name type="scientific">Calidithermus terrae</name>
    <dbReference type="NCBI Taxonomy" id="1408545"/>
    <lineage>
        <taxon>Bacteria</taxon>
        <taxon>Thermotogati</taxon>
        <taxon>Deinococcota</taxon>
        <taxon>Deinococci</taxon>
        <taxon>Thermales</taxon>
        <taxon>Thermaceae</taxon>
        <taxon>Calidithermus</taxon>
    </lineage>
</organism>